<proteinExistence type="inferred from homology"/>
<dbReference type="Proteomes" id="UP000186804">
    <property type="component" value="Unassembled WGS sequence"/>
</dbReference>
<dbReference type="EMBL" id="LRBS01000124">
    <property type="protein sequence ID" value="OII71217.1"/>
    <property type="molecule type" value="Genomic_DNA"/>
</dbReference>
<dbReference type="SUPFAM" id="SSF143870">
    <property type="entry name" value="PF0523-like"/>
    <property type="match status" value="1"/>
</dbReference>
<comment type="caution">
    <text evidence="6">The sequence shown here is derived from an EMBL/GenBank/DDBJ whole genome shotgun (WGS) entry which is preliminary data.</text>
</comment>
<dbReference type="OrthoDB" id="329139at2759"/>
<dbReference type="PANTHER" id="PTHR15840">
    <property type="entry name" value="CGI-121 FAMILY MEMBER"/>
    <property type="match status" value="1"/>
</dbReference>
<organism evidence="6 7">
    <name type="scientific">Cryptosporidium andersoni</name>
    <dbReference type="NCBI Taxonomy" id="117008"/>
    <lineage>
        <taxon>Eukaryota</taxon>
        <taxon>Sar</taxon>
        <taxon>Alveolata</taxon>
        <taxon>Apicomplexa</taxon>
        <taxon>Conoidasida</taxon>
        <taxon>Coccidia</taxon>
        <taxon>Eucoccidiorida</taxon>
        <taxon>Eimeriorina</taxon>
        <taxon>Cryptosporidiidae</taxon>
        <taxon>Cryptosporidium</taxon>
    </lineage>
</organism>
<dbReference type="GeneID" id="92366817"/>
<dbReference type="Gene3D" id="3.30.2380.10">
    <property type="entry name" value="CGI121/TPRKB"/>
    <property type="match status" value="1"/>
</dbReference>
<dbReference type="PANTHER" id="PTHR15840:SF10">
    <property type="entry name" value="EKC_KEOPS COMPLEX SUBUNIT TPRKB"/>
    <property type="match status" value="1"/>
</dbReference>
<dbReference type="GO" id="GO:0002949">
    <property type="term" value="P:tRNA threonylcarbamoyladenosine modification"/>
    <property type="evidence" value="ECO:0007669"/>
    <property type="project" value="TreeGrafter"/>
</dbReference>
<evidence type="ECO:0000313" key="6">
    <source>
        <dbReference type="EMBL" id="OII71217.1"/>
    </source>
</evidence>
<reference evidence="6 7" key="1">
    <citation type="submission" date="2016-10" db="EMBL/GenBank/DDBJ databases">
        <title>Reductive evolution of mitochondrial metabolism and differential evolution of invasion-related proteins in Cryptosporidium.</title>
        <authorList>
            <person name="Liu S."/>
            <person name="Roellig D.M."/>
            <person name="Guo Y."/>
            <person name="Li N."/>
            <person name="Frace M.A."/>
            <person name="Tang K."/>
            <person name="Zhang L."/>
            <person name="Feng Y."/>
            <person name="Xiao L."/>
        </authorList>
    </citation>
    <scope>NUCLEOTIDE SEQUENCE [LARGE SCALE GENOMIC DNA]</scope>
    <source>
        <strain evidence="6">30847</strain>
    </source>
</reference>
<evidence type="ECO:0000256" key="2">
    <source>
        <dbReference type="ARBA" id="ARBA00005546"/>
    </source>
</evidence>
<keyword evidence="3" id="KW-0819">tRNA processing</keyword>
<dbReference type="VEuPathDB" id="CryptoDB:cand_026330"/>
<evidence type="ECO:0000256" key="5">
    <source>
        <dbReference type="RuleBase" id="RU004398"/>
    </source>
</evidence>
<comment type="subcellular location">
    <subcellularLocation>
        <location evidence="1">Nucleus</location>
    </subcellularLocation>
</comment>
<evidence type="ECO:0008006" key="8">
    <source>
        <dbReference type="Google" id="ProtNLM"/>
    </source>
</evidence>
<evidence type="ECO:0000256" key="4">
    <source>
        <dbReference type="ARBA" id="ARBA00023242"/>
    </source>
</evidence>
<dbReference type="RefSeq" id="XP_067066585.1">
    <property type="nucleotide sequence ID" value="XM_067212862.1"/>
</dbReference>
<keyword evidence="4 5" id="KW-0539">Nucleus</keyword>
<dbReference type="GO" id="GO:0000408">
    <property type="term" value="C:EKC/KEOPS complex"/>
    <property type="evidence" value="ECO:0007669"/>
    <property type="project" value="TreeGrafter"/>
</dbReference>
<accession>A0A1J4MAH0</accession>
<evidence type="ECO:0000256" key="3">
    <source>
        <dbReference type="ARBA" id="ARBA00022694"/>
    </source>
</evidence>
<evidence type="ECO:0000256" key="1">
    <source>
        <dbReference type="ARBA" id="ARBA00004123"/>
    </source>
</evidence>
<protein>
    <recommendedName>
        <fullName evidence="8">EKC/KEOPS complex subunit CGI121</fullName>
    </recommendedName>
</protein>
<dbReference type="GO" id="GO:0005829">
    <property type="term" value="C:cytosol"/>
    <property type="evidence" value="ECO:0007669"/>
    <property type="project" value="TreeGrafter"/>
</dbReference>
<comment type="similarity">
    <text evidence="2 5">Belongs to the CGI121/TPRKB family.</text>
</comment>
<name>A0A1J4MAH0_9CRYT</name>
<evidence type="ECO:0000313" key="7">
    <source>
        <dbReference type="Proteomes" id="UP000186804"/>
    </source>
</evidence>
<dbReference type="InterPro" id="IPR013926">
    <property type="entry name" value="CGI121/TPRKB"/>
</dbReference>
<gene>
    <name evidence="6" type="ORF">cand_026330</name>
</gene>
<keyword evidence="7" id="KW-1185">Reference proteome</keyword>
<dbReference type="AlphaFoldDB" id="A0A1J4MAH0"/>
<sequence>MSYFNKDLIKKYTLGNLLPNYSISMALICDVKNTNDIIDWIFNKHTKARNTFNEQDKLCVFVNARMVYSVEHMLHSIMCSMLRQKLRHKTKTKSIETDILYYLSTSTKITNALNTFGISEYVDSILVTCINMSEAEICDCTSNIKGNIVDIDQLSKVHNIKDIYKMINYSNVKQSSKLDPIDIFIQNIAIKDI</sequence>
<dbReference type="InterPro" id="IPR036504">
    <property type="entry name" value="CGI121/TPRKB_sf"/>
</dbReference>
<dbReference type="Pfam" id="PF08617">
    <property type="entry name" value="CGI-121"/>
    <property type="match status" value="1"/>
</dbReference>
<dbReference type="GO" id="GO:0005634">
    <property type="term" value="C:nucleus"/>
    <property type="evidence" value="ECO:0007669"/>
    <property type="project" value="UniProtKB-SubCell"/>
</dbReference>